<dbReference type="EMBL" id="JQZW01000015">
    <property type="protein sequence ID" value="KGN97262.1"/>
    <property type="molecule type" value="Genomic_DNA"/>
</dbReference>
<accession>A0A0A2G492</accession>
<dbReference type="PANTHER" id="PTHR30068:SF3">
    <property type="entry name" value="PHOSPHOLIPID_GLYCEROL ACYLTRANSFERASE DOMAIN-CONTAINING PROTEIN"/>
    <property type="match status" value="1"/>
</dbReference>
<gene>
    <name evidence="1" type="ORF">HQ36_07920</name>
</gene>
<protein>
    <recommendedName>
        <fullName evidence="3">Phospholipid/glycerol acyltransferase domain-containing protein</fullName>
    </recommendedName>
</protein>
<proteinExistence type="predicted"/>
<comment type="caution">
    <text evidence="1">The sequence shown here is derived from an EMBL/GenBank/DDBJ whole genome shotgun (WGS) entry which is preliminary data.</text>
</comment>
<dbReference type="STRING" id="266762.HQ36_07920"/>
<reference evidence="1 2" key="1">
    <citation type="submission" date="2014-08" db="EMBL/GenBank/DDBJ databases">
        <title>Porphyromonas gingivicanis strain:COT-022_OH1391 Genome sequencing.</title>
        <authorList>
            <person name="Wallis C."/>
            <person name="Deusch O."/>
            <person name="O'Flynn C."/>
            <person name="Davis I."/>
            <person name="Jospin G."/>
            <person name="Darling A.E."/>
            <person name="Coil D.A."/>
            <person name="Alexiev A."/>
            <person name="Horsfall A."/>
            <person name="Kirkwood N."/>
            <person name="Harris S."/>
            <person name="Eisen J.A."/>
        </authorList>
    </citation>
    <scope>NUCLEOTIDE SEQUENCE [LARGE SCALE GENOMIC DNA]</scope>
    <source>
        <strain evidence="2">COT-022 OH1391</strain>
    </source>
</reference>
<evidence type="ECO:0000313" key="1">
    <source>
        <dbReference type="EMBL" id="KGN97262.1"/>
    </source>
</evidence>
<keyword evidence="2" id="KW-1185">Reference proteome</keyword>
<evidence type="ECO:0000313" key="2">
    <source>
        <dbReference type="Proteomes" id="UP000030134"/>
    </source>
</evidence>
<dbReference type="eggNOG" id="COG0204">
    <property type="taxonomic scope" value="Bacteria"/>
</dbReference>
<evidence type="ECO:0008006" key="3">
    <source>
        <dbReference type="Google" id="ProtNLM"/>
    </source>
</evidence>
<dbReference type="Proteomes" id="UP000030134">
    <property type="component" value="Unassembled WGS sequence"/>
</dbReference>
<dbReference type="AlphaFoldDB" id="A0A0A2G492"/>
<name>A0A0A2G492_9PORP</name>
<organism evidence="1 2">
    <name type="scientific">Porphyromonas gingivicanis</name>
    <dbReference type="NCBI Taxonomy" id="266762"/>
    <lineage>
        <taxon>Bacteria</taxon>
        <taxon>Pseudomonadati</taxon>
        <taxon>Bacteroidota</taxon>
        <taxon>Bacteroidia</taxon>
        <taxon>Bacteroidales</taxon>
        <taxon>Porphyromonadaceae</taxon>
        <taxon>Porphyromonas</taxon>
    </lineage>
</organism>
<dbReference type="GO" id="GO:0019698">
    <property type="term" value="P:D-galacturonate catabolic process"/>
    <property type="evidence" value="ECO:0007669"/>
    <property type="project" value="TreeGrafter"/>
</dbReference>
<dbReference type="PANTHER" id="PTHR30068">
    <property type="entry name" value="URONATE ISOMERASE"/>
    <property type="match status" value="1"/>
</dbReference>
<sequence length="391" mass="44384">MDNSHLTASVLESIRPYTDQEVEAAAKALTQNPEFNMVLRLATPEHADAFIAAIQAARTIKDFKLNFSYKLIKGIVQGNSFSCNISGRSRLGADVPYTFISNHRDIVLDSALLNILLVDIGYRLPRIAIGDNLLVRPWVKDLVRLNDSVIVQRSLPPRQFLTSAQTLSQYIRFSIQEDQSSMWIAQREGRAKDSDDRTQIALLKMIALSGEGEVIDRLKSINIAPVSISYEYDPCDYLKARELYLRKRNPEYKKPDGEDVLNMKEGIMGYKGRIHFALGTPLNQLLEGVELPKASNEQLQLVAATIDREIHKLYRLYPGNYIAEDLLSETNTYAQAGHYSTSEREHFEKYLAQQIDKTGLPEEAHEEIRAWLLLMYANPLRNQLKATEVNV</sequence>
<dbReference type="GO" id="GO:0042840">
    <property type="term" value="P:D-glucuronate catabolic process"/>
    <property type="evidence" value="ECO:0007669"/>
    <property type="project" value="TreeGrafter"/>
</dbReference>